<dbReference type="InterPro" id="IPR003789">
    <property type="entry name" value="Asn/Gln_tRNA_amidoTrase-B-like"/>
</dbReference>
<evidence type="ECO:0000313" key="1">
    <source>
        <dbReference type="EMBL" id="PTL40552.1"/>
    </source>
</evidence>
<sequence>MSLSILDKLNQDMKEAMRAKEKQRLTVIRSVKSSVQNEAINAGHELSDEEVLTVLNREMKQRRESLQEFEKAGREDLVDKIQQEISILADYMPEQLSDKELQAVVDETIAETGASSKADMSRVMGAVMPKVKGRADGTAVRSLVQQSLK</sequence>
<dbReference type="OrthoDB" id="9794041at2"/>
<dbReference type="GO" id="GO:0016884">
    <property type="term" value="F:carbon-nitrogen ligase activity, with glutamine as amido-N-donor"/>
    <property type="evidence" value="ECO:0007669"/>
    <property type="project" value="InterPro"/>
</dbReference>
<dbReference type="SUPFAM" id="SSF89095">
    <property type="entry name" value="GatB/YqeY motif"/>
    <property type="match status" value="1"/>
</dbReference>
<dbReference type="Gene3D" id="1.10.10.410">
    <property type="match status" value="1"/>
</dbReference>
<dbReference type="InterPro" id="IPR023168">
    <property type="entry name" value="GatB_Yqey_C_2"/>
</dbReference>
<comment type="caution">
    <text evidence="1">The sequence shown here is derived from an EMBL/GenBank/DDBJ whole genome shotgun (WGS) entry which is preliminary data.</text>
</comment>
<organism evidence="1 2">
    <name type="scientific">Alkalicoccus saliphilus</name>
    <dbReference type="NCBI Taxonomy" id="200989"/>
    <lineage>
        <taxon>Bacteria</taxon>
        <taxon>Bacillati</taxon>
        <taxon>Bacillota</taxon>
        <taxon>Bacilli</taxon>
        <taxon>Bacillales</taxon>
        <taxon>Bacillaceae</taxon>
        <taxon>Alkalicoccus</taxon>
    </lineage>
</organism>
<gene>
    <name evidence="1" type="ORF">C6Y45_01200</name>
</gene>
<evidence type="ECO:0008006" key="3">
    <source>
        <dbReference type="Google" id="ProtNLM"/>
    </source>
</evidence>
<proteinExistence type="predicted"/>
<dbReference type="RefSeq" id="WP_107583147.1">
    <property type="nucleotide sequence ID" value="NZ_PZJJ01000001.1"/>
</dbReference>
<dbReference type="PANTHER" id="PTHR28055:SF1">
    <property type="entry name" value="ALTERED INHERITANCE OF MITOCHONDRIA PROTEIN 41, MITOCHONDRIAL"/>
    <property type="match status" value="1"/>
</dbReference>
<dbReference type="PANTHER" id="PTHR28055">
    <property type="entry name" value="ALTERED INHERITANCE OF MITOCHONDRIA PROTEIN 41, MITOCHONDRIAL"/>
    <property type="match status" value="1"/>
</dbReference>
<dbReference type="Proteomes" id="UP000240509">
    <property type="component" value="Unassembled WGS sequence"/>
</dbReference>
<dbReference type="InterPro" id="IPR042184">
    <property type="entry name" value="YqeY/Aim41_N"/>
</dbReference>
<protein>
    <recommendedName>
        <fullName evidence="3">GatB/YqeY domain-containing protein</fullName>
    </recommendedName>
</protein>
<keyword evidence="2" id="KW-1185">Reference proteome</keyword>
<evidence type="ECO:0000313" key="2">
    <source>
        <dbReference type="Proteomes" id="UP000240509"/>
    </source>
</evidence>
<name>A0A2T4UAY0_9BACI</name>
<dbReference type="Pfam" id="PF09424">
    <property type="entry name" value="YqeY"/>
    <property type="match status" value="1"/>
</dbReference>
<accession>A0A2T4UAY0</accession>
<dbReference type="InterPro" id="IPR019004">
    <property type="entry name" value="YqeY/Aim41"/>
</dbReference>
<reference evidence="1 2" key="1">
    <citation type="submission" date="2018-03" db="EMBL/GenBank/DDBJ databases">
        <title>Alkalicoccus saliphilus sp. nov., isolated from a mineral pool.</title>
        <authorList>
            <person name="Zhao B."/>
        </authorList>
    </citation>
    <scope>NUCLEOTIDE SEQUENCE [LARGE SCALE GENOMIC DNA]</scope>
    <source>
        <strain evidence="1 2">6AG</strain>
    </source>
</reference>
<dbReference type="AlphaFoldDB" id="A0A2T4UAY0"/>
<dbReference type="Gene3D" id="1.10.1510.10">
    <property type="entry name" value="Uncharacterised protein YqeY/AIM41 PF09424, N-terminal domain"/>
    <property type="match status" value="1"/>
</dbReference>
<dbReference type="EMBL" id="PZJJ01000001">
    <property type="protein sequence ID" value="PTL40552.1"/>
    <property type="molecule type" value="Genomic_DNA"/>
</dbReference>